<accession>A0A7S2NF91</accession>
<organism evidence="7">
    <name type="scientific">Alexandrium andersonii</name>
    <dbReference type="NCBI Taxonomy" id="327968"/>
    <lineage>
        <taxon>Eukaryota</taxon>
        <taxon>Sar</taxon>
        <taxon>Alveolata</taxon>
        <taxon>Dinophyceae</taxon>
        <taxon>Gonyaulacales</taxon>
        <taxon>Pyrocystaceae</taxon>
        <taxon>Alexandrium</taxon>
    </lineage>
</organism>
<evidence type="ECO:0000313" key="7">
    <source>
        <dbReference type="EMBL" id="CAD9537774.1"/>
    </source>
</evidence>
<keyword evidence="5" id="KW-0460">Magnesium</keyword>
<dbReference type="UniPathway" id="UPA00109">
    <property type="reaction ID" value="UER00182"/>
</dbReference>
<dbReference type="PRINTS" id="PR00476">
    <property type="entry name" value="PHFRCTKINASE"/>
</dbReference>
<dbReference type="GO" id="GO:0003872">
    <property type="term" value="F:6-phosphofructokinase activity"/>
    <property type="evidence" value="ECO:0007669"/>
    <property type="project" value="InterPro"/>
</dbReference>
<evidence type="ECO:0000256" key="5">
    <source>
        <dbReference type="ARBA" id="ARBA00022842"/>
    </source>
</evidence>
<dbReference type="GO" id="GO:0046872">
    <property type="term" value="F:metal ion binding"/>
    <property type="evidence" value="ECO:0007669"/>
    <property type="project" value="UniProtKB-KW"/>
</dbReference>
<evidence type="ECO:0000256" key="4">
    <source>
        <dbReference type="ARBA" id="ARBA00022777"/>
    </source>
</evidence>
<gene>
    <name evidence="7" type="ORF">AAND1436_LOCUS47016</name>
</gene>
<dbReference type="Gene3D" id="3.40.50.460">
    <property type="entry name" value="Phosphofructokinase domain"/>
    <property type="match status" value="1"/>
</dbReference>
<dbReference type="SUPFAM" id="SSF53784">
    <property type="entry name" value="Phosphofructokinase"/>
    <property type="match status" value="1"/>
</dbReference>
<name>A0A7S2NF91_9DINO</name>
<dbReference type="GO" id="GO:0006002">
    <property type="term" value="P:fructose 6-phosphate metabolic process"/>
    <property type="evidence" value="ECO:0007669"/>
    <property type="project" value="InterPro"/>
</dbReference>
<dbReference type="InterPro" id="IPR050929">
    <property type="entry name" value="PFKA"/>
</dbReference>
<evidence type="ECO:0000256" key="2">
    <source>
        <dbReference type="ARBA" id="ARBA00022679"/>
    </source>
</evidence>
<evidence type="ECO:0000259" key="6">
    <source>
        <dbReference type="Pfam" id="PF00365"/>
    </source>
</evidence>
<dbReference type="EMBL" id="HBGQ01098290">
    <property type="protein sequence ID" value="CAD9537774.1"/>
    <property type="molecule type" value="Transcribed_RNA"/>
</dbReference>
<dbReference type="InterPro" id="IPR000023">
    <property type="entry name" value="Phosphofructokinase_dom"/>
</dbReference>
<protein>
    <recommendedName>
        <fullName evidence="6">Phosphofructokinase domain-containing protein</fullName>
    </recommendedName>
</protein>
<dbReference type="InterPro" id="IPR022953">
    <property type="entry name" value="ATP_PFK"/>
</dbReference>
<comment type="cofactor">
    <cofactor evidence="1">
        <name>Mg(2+)</name>
        <dbReference type="ChEBI" id="CHEBI:18420"/>
    </cofactor>
</comment>
<evidence type="ECO:0000256" key="1">
    <source>
        <dbReference type="ARBA" id="ARBA00001946"/>
    </source>
</evidence>
<keyword evidence="4" id="KW-0418">Kinase</keyword>
<dbReference type="Pfam" id="PF00365">
    <property type="entry name" value="PFK"/>
    <property type="match status" value="1"/>
</dbReference>
<proteinExistence type="predicted"/>
<sequence length="276" mass="29733">MAEVLQSKGVRQYFVLGGDGSHKGAMQTFDCCLEIDHECAVVGVPKTIDNDICLLDRTFGFDTACEWARQAIDSAYVEATTNANCIGLVKLMGRHCGWIAATAALAAGHVDICLIPEMDINLPKLLDYVCEVMQRQKYMVIVVAEGCGDTIISSSGGTDAGGNKLLADVGPYLKDEITSHCKAKDMPITIKYIDPTYMIRAVPANAFDSVYCSNLAQMAVHSAMAGYTGITVGKVDERYVALPIHSIVDKGARTVSLTGFTYQRLVATTRQPSFAA</sequence>
<evidence type="ECO:0000256" key="3">
    <source>
        <dbReference type="ARBA" id="ARBA00022723"/>
    </source>
</evidence>
<feature type="domain" description="Phosphofructokinase" evidence="6">
    <location>
        <begin position="2"/>
        <end position="221"/>
    </location>
</feature>
<dbReference type="PANTHER" id="PTHR45770">
    <property type="entry name" value="ATP-DEPENDENT 6-PHOSPHOFRUCTOKINASE 1"/>
    <property type="match status" value="1"/>
</dbReference>
<reference evidence="7" key="1">
    <citation type="submission" date="2021-01" db="EMBL/GenBank/DDBJ databases">
        <authorList>
            <person name="Corre E."/>
            <person name="Pelletier E."/>
            <person name="Niang G."/>
            <person name="Scheremetjew M."/>
            <person name="Finn R."/>
            <person name="Kale V."/>
            <person name="Holt S."/>
            <person name="Cochrane G."/>
            <person name="Meng A."/>
            <person name="Brown T."/>
            <person name="Cohen L."/>
        </authorList>
    </citation>
    <scope>NUCLEOTIDE SEQUENCE</scope>
    <source>
        <strain evidence="7">CCMP2222</strain>
    </source>
</reference>
<keyword evidence="2" id="KW-0808">Transferase</keyword>
<dbReference type="InterPro" id="IPR035966">
    <property type="entry name" value="PKF_sf"/>
</dbReference>
<keyword evidence="3" id="KW-0479">Metal-binding</keyword>
<dbReference type="AlphaFoldDB" id="A0A7S2NF91"/>